<evidence type="ECO:0000313" key="10">
    <source>
        <dbReference type="Proteomes" id="UP000190626"/>
    </source>
</evidence>
<name>A0A1V4HMN1_9BACL</name>
<comment type="caution">
    <text evidence="9">The sequence shown here is derived from an EMBL/GenBank/DDBJ whole genome shotgun (WGS) entry which is preliminary data.</text>
</comment>
<gene>
    <name evidence="9" type="ORF">BC351_21650</name>
</gene>
<evidence type="ECO:0000256" key="1">
    <source>
        <dbReference type="ARBA" id="ARBA00004651"/>
    </source>
</evidence>
<proteinExistence type="inferred from homology"/>
<dbReference type="GO" id="GO:0055085">
    <property type="term" value="P:transmembrane transport"/>
    <property type="evidence" value="ECO:0007669"/>
    <property type="project" value="InterPro"/>
</dbReference>
<dbReference type="OrthoDB" id="9810086at2"/>
<dbReference type="CDD" id="cd06261">
    <property type="entry name" value="TM_PBP2"/>
    <property type="match status" value="1"/>
</dbReference>
<feature type="transmembrane region" description="Helical" evidence="7">
    <location>
        <begin position="70"/>
        <end position="97"/>
    </location>
</feature>
<dbReference type="EMBL" id="MBTG01000008">
    <property type="protein sequence ID" value="OPH58947.1"/>
    <property type="molecule type" value="Genomic_DNA"/>
</dbReference>
<keyword evidence="2 7" id="KW-0813">Transport</keyword>
<dbReference type="Gene3D" id="1.10.3720.10">
    <property type="entry name" value="MetI-like"/>
    <property type="match status" value="1"/>
</dbReference>
<feature type="transmembrane region" description="Helical" evidence="7">
    <location>
        <begin position="257"/>
        <end position="277"/>
    </location>
</feature>
<keyword evidence="4 7" id="KW-0812">Transmembrane</keyword>
<evidence type="ECO:0000256" key="2">
    <source>
        <dbReference type="ARBA" id="ARBA00022448"/>
    </source>
</evidence>
<keyword evidence="5 7" id="KW-1133">Transmembrane helix</keyword>
<evidence type="ECO:0000256" key="4">
    <source>
        <dbReference type="ARBA" id="ARBA00022692"/>
    </source>
</evidence>
<dbReference type="InterPro" id="IPR000515">
    <property type="entry name" value="MetI-like"/>
</dbReference>
<dbReference type="PANTHER" id="PTHR43744">
    <property type="entry name" value="ABC TRANSPORTER PERMEASE PROTEIN MG189-RELATED-RELATED"/>
    <property type="match status" value="1"/>
</dbReference>
<evidence type="ECO:0000256" key="7">
    <source>
        <dbReference type="RuleBase" id="RU363032"/>
    </source>
</evidence>
<accession>A0A1V4HMN1</accession>
<feature type="domain" description="ABC transmembrane type-1" evidence="8">
    <location>
        <begin position="74"/>
        <end position="269"/>
    </location>
</feature>
<reference evidence="10" key="1">
    <citation type="submission" date="2016-07" db="EMBL/GenBank/DDBJ databases">
        <authorList>
            <person name="Florea S."/>
            <person name="Webb J.S."/>
            <person name="Jaromczyk J."/>
            <person name="Schardl C.L."/>
        </authorList>
    </citation>
    <scope>NUCLEOTIDE SEQUENCE [LARGE SCALE GENOMIC DNA]</scope>
    <source>
        <strain evidence="10">CY1</strain>
    </source>
</reference>
<feature type="transmembrane region" description="Helical" evidence="7">
    <location>
        <begin position="140"/>
        <end position="161"/>
    </location>
</feature>
<comment type="similarity">
    <text evidence="7">Belongs to the binding-protein-dependent transport system permease family.</text>
</comment>
<keyword evidence="3" id="KW-1003">Cell membrane</keyword>
<dbReference type="RefSeq" id="WP_079411293.1">
    <property type="nucleotide sequence ID" value="NZ_MBTG01000008.1"/>
</dbReference>
<dbReference type="STRING" id="1469647.BC351_21650"/>
<feature type="transmembrane region" description="Helical" evidence="7">
    <location>
        <begin position="109"/>
        <end position="134"/>
    </location>
</feature>
<dbReference type="AlphaFoldDB" id="A0A1V4HMN1"/>
<sequence length="292" mass="32567">MINKSLGSRIFDGFNYTFLLVFALVTLLPFVYILSVSFAEPAEVLKRGFILFPTSFSLEGYRYIFSTQTIVNSLFVTIGITVVGTFINLLFTSLLAYPLSRSDFAGRKLFMMMIVFTMLFHGGILPTFLVVKALGMLNSYWSLLIPNAISAFNLIVVVSFFRQLPEGLEEAAKIDGCSDVGLLFRIVLPLSAPVLATFALFYAVGHWNTFFNAIMYINDSKMWPIQVWLRQIVILSQGGIGDSTQFDQNYIAPPSQIIKMAVIVISTVPILIVYPFLQKHFAKGVMLGSVKG</sequence>
<evidence type="ECO:0000256" key="5">
    <source>
        <dbReference type="ARBA" id="ARBA00022989"/>
    </source>
</evidence>
<evidence type="ECO:0000256" key="6">
    <source>
        <dbReference type="ARBA" id="ARBA00023136"/>
    </source>
</evidence>
<evidence type="ECO:0000256" key="3">
    <source>
        <dbReference type="ARBA" id="ARBA00022475"/>
    </source>
</evidence>
<organism evidence="9 10">
    <name type="scientific">Paenibacillus ferrarius</name>
    <dbReference type="NCBI Taxonomy" id="1469647"/>
    <lineage>
        <taxon>Bacteria</taxon>
        <taxon>Bacillati</taxon>
        <taxon>Bacillota</taxon>
        <taxon>Bacilli</taxon>
        <taxon>Bacillales</taxon>
        <taxon>Paenibacillaceae</taxon>
        <taxon>Paenibacillus</taxon>
    </lineage>
</organism>
<keyword evidence="6 7" id="KW-0472">Membrane</keyword>
<dbReference type="Proteomes" id="UP000190626">
    <property type="component" value="Unassembled WGS sequence"/>
</dbReference>
<evidence type="ECO:0000259" key="8">
    <source>
        <dbReference type="PROSITE" id="PS50928"/>
    </source>
</evidence>
<dbReference type="PANTHER" id="PTHR43744:SF9">
    <property type="entry name" value="POLYGALACTURONAN_RHAMNOGALACTURONAN TRANSPORT SYSTEM PERMEASE PROTEIN YTCP"/>
    <property type="match status" value="1"/>
</dbReference>
<comment type="subcellular location">
    <subcellularLocation>
        <location evidence="1 7">Cell membrane</location>
        <topology evidence="1 7">Multi-pass membrane protein</topology>
    </subcellularLocation>
</comment>
<dbReference type="Pfam" id="PF00528">
    <property type="entry name" value="BPD_transp_1"/>
    <property type="match status" value="1"/>
</dbReference>
<protein>
    <submittedName>
        <fullName evidence="9">ABC transporter permease</fullName>
    </submittedName>
</protein>
<evidence type="ECO:0000313" key="9">
    <source>
        <dbReference type="EMBL" id="OPH58947.1"/>
    </source>
</evidence>
<feature type="transmembrane region" description="Helical" evidence="7">
    <location>
        <begin position="16"/>
        <end position="36"/>
    </location>
</feature>
<dbReference type="InterPro" id="IPR035906">
    <property type="entry name" value="MetI-like_sf"/>
</dbReference>
<dbReference type="PROSITE" id="PS50928">
    <property type="entry name" value="ABC_TM1"/>
    <property type="match status" value="1"/>
</dbReference>
<dbReference type="GO" id="GO:0005886">
    <property type="term" value="C:plasma membrane"/>
    <property type="evidence" value="ECO:0007669"/>
    <property type="project" value="UniProtKB-SubCell"/>
</dbReference>
<keyword evidence="10" id="KW-1185">Reference proteome</keyword>
<dbReference type="SUPFAM" id="SSF161098">
    <property type="entry name" value="MetI-like"/>
    <property type="match status" value="1"/>
</dbReference>
<feature type="transmembrane region" description="Helical" evidence="7">
    <location>
        <begin position="182"/>
        <end position="204"/>
    </location>
</feature>